<evidence type="ECO:0000256" key="3">
    <source>
        <dbReference type="SAM" id="MobiDB-lite"/>
    </source>
</evidence>
<feature type="region of interest" description="Disordered" evidence="3">
    <location>
        <begin position="284"/>
        <end position="316"/>
    </location>
</feature>
<protein>
    <submittedName>
        <fullName evidence="4">Calcineurin-binding protein cabin-1</fullName>
    </submittedName>
</protein>
<comment type="caution">
    <text evidence="4">The sequence shown here is derived from an EMBL/GenBank/DDBJ whole genome shotgun (WGS) entry which is preliminary data.</text>
</comment>
<evidence type="ECO:0000256" key="1">
    <source>
        <dbReference type="ARBA" id="ARBA00004123"/>
    </source>
</evidence>
<evidence type="ECO:0000313" key="5">
    <source>
        <dbReference type="Proteomes" id="UP001626550"/>
    </source>
</evidence>
<dbReference type="Proteomes" id="UP001626550">
    <property type="component" value="Unassembled WGS sequence"/>
</dbReference>
<dbReference type="EMBL" id="JBJKFK010000587">
    <property type="protein sequence ID" value="KAL3316171.1"/>
    <property type="molecule type" value="Genomic_DNA"/>
</dbReference>
<gene>
    <name evidence="4" type="primary">CABIN1</name>
    <name evidence="4" type="ORF">Ciccas_005181</name>
</gene>
<keyword evidence="5" id="KW-1185">Reference proteome</keyword>
<reference evidence="4 5" key="1">
    <citation type="submission" date="2024-11" db="EMBL/GenBank/DDBJ databases">
        <title>Adaptive evolution of stress response genes in parasites aligns with host niche diversity.</title>
        <authorList>
            <person name="Hahn C."/>
            <person name="Resl P."/>
        </authorList>
    </citation>
    <scope>NUCLEOTIDE SEQUENCE [LARGE SCALE GENOMIC DNA]</scope>
    <source>
        <strain evidence="4">EGGRZ-B1_66</strain>
        <tissue evidence="4">Body</tissue>
    </source>
</reference>
<sequence length="455" mass="51933">MLKRSKYVTLTTQETRRFERWRLTMLNYAKMSYKAAMDIDRFNLKLQIEPSSPSDSQAKMNVEELGGLSRTNDLGLDTSSCSDISSDSFSATPAAKTKTVTDEEWLYHYMLAKCLEKSGPGCVRVMPPNSSPYLDRENPQSSWNSRPWETTASWLARTLSRYKKSLEALDLSGAKYPKKIILYSKTPYRAVEAVEVYYKTHALLMKVLLQSGPNSNLPFQQIQNFLLQMEKTAFVQSGLRSKTPGMTKKRSLQQLSSLGDLSETEKNFIFDDRVKKVRLDLEATAPASTPDSPSSALKTNPSSSVQSPDHKVPDKSPILEEPTWTWCLNKCKEAMMMVLQRLPLHYKAMYRLAHLYQHEYVSFRDLNTSLCILLGPQTNTHKKINYGGLFKDRRSANFFHGVWRIPTSDIDRSGNFAGHMCRSVFMTLNLLSRTGEWSKIVPLYQQLRKAPPDDK</sequence>
<feature type="compositionally biased region" description="Polar residues" evidence="3">
    <location>
        <begin position="297"/>
        <end position="307"/>
    </location>
</feature>
<evidence type="ECO:0000313" key="4">
    <source>
        <dbReference type="EMBL" id="KAL3316171.1"/>
    </source>
</evidence>
<dbReference type="AlphaFoldDB" id="A0ABD2Q9D1"/>
<dbReference type="PANTHER" id="PTHR15502:SF7">
    <property type="entry name" value="CALCINEURIN-BINDING PROTEIN CABIN-1"/>
    <property type="match status" value="1"/>
</dbReference>
<organism evidence="4 5">
    <name type="scientific">Cichlidogyrus casuarinus</name>
    <dbReference type="NCBI Taxonomy" id="1844966"/>
    <lineage>
        <taxon>Eukaryota</taxon>
        <taxon>Metazoa</taxon>
        <taxon>Spiralia</taxon>
        <taxon>Lophotrochozoa</taxon>
        <taxon>Platyhelminthes</taxon>
        <taxon>Monogenea</taxon>
        <taxon>Monopisthocotylea</taxon>
        <taxon>Dactylogyridea</taxon>
        <taxon>Ancyrocephalidae</taxon>
        <taxon>Cichlidogyrus</taxon>
    </lineage>
</organism>
<dbReference type="InterPro" id="IPR033053">
    <property type="entry name" value="Hir3/CABIN1"/>
</dbReference>
<evidence type="ECO:0000256" key="2">
    <source>
        <dbReference type="ARBA" id="ARBA00023242"/>
    </source>
</evidence>
<comment type="subcellular location">
    <subcellularLocation>
        <location evidence="1">Nucleus</location>
    </subcellularLocation>
</comment>
<proteinExistence type="predicted"/>
<dbReference type="GO" id="GO:0005634">
    <property type="term" value="C:nucleus"/>
    <property type="evidence" value="ECO:0007669"/>
    <property type="project" value="UniProtKB-SubCell"/>
</dbReference>
<keyword evidence="2" id="KW-0539">Nucleus</keyword>
<dbReference type="PANTHER" id="PTHR15502">
    <property type="entry name" value="CALCINEURIN-BINDING PROTEIN CABIN 1-RELATED"/>
    <property type="match status" value="1"/>
</dbReference>
<accession>A0ABD2Q9D1</accession>
<feature type="compositionally biased region" description="Low complexity" evidence="3">
    <location>
        <begin position="284"/>
        <end position="296"/>
    </location>
</feature>
<name>A0ABD2Q9D1_9PLAT</name>